<dbReference type="NCBIfam" id="NF008053">
    <property type="entry name" value="PRK10787.1"/>
    <property type="match status" value="1"/>
</dbReference>
<evidence type="ECO:0000256" key="10">
    <source>
        <dbReference type="PIRNR" id="PIRNR001174"/>
    </source>
</evidence>
<keyword evidence="4 9" id="KW-0547">Nucleotide-binding</keyword>
<keyword evidence="15" id="KW-1185">Reference proteome</keyword>
<dbReference type="PIRSF" id="PIRSF001174">
    <property type="entry name" value="Lon_proteas"/>
    <property type="match status" value="1"/>
</dbReference>
<dbReference type="Gene3D" id="2.30.130.40">
    <property type="entry name" value="LON domain-like"/>
    <property type="match status" value="1"/>
</dbReference>
<dbReference type="InterPro" id="IPR014721">
    <property type="entry name" value="Ribsml_uS5_D2-typ_fold_subgr"/>
</dbReference>
<dbReference type="Gene3D" id="1.20.58.1480">
    <property type="match status" value="1"/>
</dbReference>
<keyword evidence="6 9" id="KW-0720">Serine protease</keyword>
<dbReference type="RefSeq" id="WP_273691020.1">
    <property type="nucleotide sequence ID" value="NZ_CP117411.1"/>
</dbReference>
<dbReference type="InterPro" id="IPR020568">
    <property type="entry name" value="Ribosomal_Su5_D2-typ_SF"/>
</dbReference>
<evidence type="ECO:0000256" key="1">
    <source>
        <dbReference type="ARBA" id="ARBA00004496"/>
    </source>
</evidence>
<comment type="function">
    <text evidence="9">ATP-dependent serine protease that mediates the selective degradation of mutant and abnormal proteins as well as certain short-lived regulatory proteins. Required for cellular homeostasis and for survival from DNA damage and developmental changes induced by stress. Degrades polypeptides processively to yield small peptide fragments that are 5 to 10 amino acids long. Binds to DNA in a double-stranded, site-specific manner.</text>
</comment>
<evidence type="ECO:0000256" key="8">
    <source>
        <dbReference type="ARBA" id="ARBA00023016"/>
    </source>
</evidence>
<dbReference type="PANTHER" id="PTHR10046">
    <property type="entry name" value="ATP DEPENDENT LON PROTEASE FAMILY MEMBER"/>
    <property type="match status" value="1"/>
</dbReference>
<dbReference type="InterPro" id="IPR027065">
    <property type="entry name" value="Lon_Prtase"/>
</dbReference>
<sequence length="801" mass="87117">MSQTLPILPLRDIVVFPHMIVPLFVGRAKSVAALESAMAADKSIFLVSQLDPREDDPDIDAVYDLGVIATVLQLLKLPDGTVRVLVEGRQRASLKTMEEGEGFLTGEIELIEEQASDEAANSERTALMRSVVEQFENYAKLNKKASGDAAKQLGDIEDPSRLADQVAANIAIKVADKQALLVELDPAKRLEMVFAFMEGELGVLQVEKKIRSRVKRQMEKTQREYYLNEQLKAIQRELGRAEGEEGSDEIAELTQKIATTKLSKEARSKATAELKKLRGMAPMSAEATVVRNYLDVLLGLPWGKKSKVKKDIAAAQAVLDADHHGLEKVKDRIVEYLAVQARTNKLKGPILCLVGPPGVGKTSLGRSIAKATGREFVRQSLGGVRDEAEIRGHRRTYIGSLPGKIVTNLKKAGTSNPLFLLDEIDKLGQDFRGDPASALLEVLDPEQNGKFQDHYLEIDVDLSDVMFVTTANSLNLPQPLLDRMEIIRLEGYTEDEKVEIATTHLLPKQIEAHGLKAGEFSLAEDALRDLIRYYTREAGVRTLERELAKVARKSLRRILEGKAESVEVTAETLAEFSGVRKYRFGIGEEEDQIGAVTGLAWTEVGGELLTIEAVTVPGKGLVKTTGKLGEVMQESVQAAFSFVRARAPGYGIKPSLFARKDVHIHLPEGAVPKDGPSAGIGMVTTIVSTLTGIPVRRDVAMTGEVTLRGRVLPIGGLKEKLLAALRGGITTVLIPAENEKDLAEIPANVREGLKIIPVAHVDQVLELALAGPIAPIDWTEADELAAAPVALGSGAEATLRH</sequence>
<dbReference type="InterPro" id="IPR003593">
    <property type="entry name" value="AAA+_ATPase"/>
</dbReference>
<feature type="active site" evidence="9 11">
    <location>
        <position position="677"/>
    </location>
</feature>
<evidence type="ECO:0000256" key="5">
    <source>
        <dbReference type="ARBA" id="ARBA00022801"/>
    </source>
</evidence>
<dbReference type="InterPro" id="IPR027417">
    <property type="entry name" value="P-loop_NTPase"/>
</dbReference>
<dbReference type="SMART" id="SM00464">
    <property type="entry name" value="LON"/>
    <property type="match status" value="1"/>
</dbReference>
<dbReference type="InterPro" id="IPR004815">
    <property type="entry name" value="Lon_bac/euk-typ"/>
</dbReference>
<dbReference type="Gene3D" id="3.40.50.300">
    <property type="entry name" value="P-loop containing nucleotide triphosphate hydrolases"/>
    <property type="match status" value="1"/>
</dbReference>
<evidence type="ECO:0000256" key="4">
    <source>
        <dbReference type="ARBA" id="ARBA00022741"/>
    </source>
</evidence>
<keyword evidence="8 9" id="KW-0346">Stress response</keyword>
<accession>A0ABY7TST1</accession>
<dbReference type="InterPro" id="IPR008269">
    <property type="entry name" value="Lon_proteolytic"/>
</dbReference>
<protein>
    <recommendedName>
        <fullName evidence="9 10">Lon protease</fullName>
        <ecNumber evidence="9 10">3.4.21.53</ecNumber>
    </recommendedName>
    <alternativeName>
        <fullName evidence="9">ATP-dependent protease La</fullName>
    </alternativeName>
</protein>
<evidence type="ECO:0000256" key="2">
    <source>
        <dbReference type="ARBA" id="ARBA00022490"/>
    </source>
</evidence>
<dbReference type="Proteomes" id="UP001220395">
    <property type="component" value="Chromosome"/>
</dbReference>
<evidence type="ECO:0000259" key="13">
    <source>
        <dbReference type="PROSITE" id="PS51787"/>
    </source>
</evidence>
<dbReference type="SUPFAM" id="SSF88697">
    <property type="entry name" value="PUA domain-like"/>
    <property type="match status" value="1"/>
</dbReference>
<dbReference type="PRINTS" id="PR00830">
    <property type="entry name" value="ENDOLAPTASE"/>
</dbReference>
<evidence type="ECO:0000313" key="14">
    <source>
        <dbReference type="EMBL" id="WCT75284.1"/>
    </source>
</evidence>
<dbReference type="PROSITE" id="PS51786">
    <property type="entry name" value="LON_PROTEOLYTIC"/>
    <property type="match status" value="1"/>
</dbReference>
<dbReference type="Pfam" id="PF22667">
    <property type="entry name" value="Lon_lid"/>
    <property type="match status" value="1"/>
</dbReference>
<name>A0ABY7TST1_9SPHN</name>
<evidence type="ECO:0000256" key="11">
    <source>
        <dbReference type="PROSITE-ProRule" id="PRU01122"/>
    </source>
</evidence>
<comment type="similarity">
    <text evidence="9 10 11">Belongs to the peptidase S16 family.</text>
</comment>
<dbReference type="Pfam" id="PF00004">
    <property type="entry name" value="AAA"/>
    <property type="match status" value="1"/>
</dbReference>
<keyword evidence="3 9" id="KW-0645">Protease</keyword>
<evidence type="ECO:0000256" key="3">
    <source>
        <dbReference type="ARBA" id="ARBA00022670"/>
    </source>
</evidence>
<evidence type="ECO:0000313" key="15">
    <source>
        <dbReference type="Proteomes" id="UP001220395"/>
    </source>
</evidence>
<dbReference type="InterPro" id="IPR027543">
    <property type="entry name" value="Lon_bac"/>
</dbReference>
<dbReference type="EC" id="3.4.21.53" evidence="9 10"/>
<keyword evidence="5 9" id="KW-0378">Hydrolase</keyword>
<dbReference type="PROSITE" id="PS51787">
    <property type="entry name" value="LON_N"/>
    <property type="match status" value="1"/>
</dbReference>
<dbReference type="NCBIfam" id="TIGR00763">
    <property type="entry name" value="lon"/>
    <property type="match status" value="1"/>
</dbReference>
<keyword evidence="2 9" id="KW-0963">Cytoplasm</keyword>
<dbReference type="SUPFAM" id="SSF52540">
    <property type="entry name" value="P-loop containing nucleoside triphosphate hydrolases"/>
    <property type="match status" value="1"/>
</dbReference>
<keyword evidence="7 9" id="KW-0067">ATP-binding</keyword>
<evidence type="ECO:0000256" key="6">
    <source>
        <dbReference type="ARBA" id="ARBA00022825"/>
    </source>
</evidence>
<feature type="binding site" evidence="9">
    <location>
        <begin position="355"/>
        <end position="362"/>
    </location>
    <ligand>
        <name>ATP</name>
        <dbReference type="ChEBI" id="CHEBI:30616"/>
    </ligand>
</feature>
<dbReference type="EMBL" id="CP117411">
    <property type="protein sequence ID" value="WCT75284.1"/>
    <property type="molecule type" value="Genomic_DNA"/>
</dbReference>
<dbReference type="InterPro" id="IPR003959">
    <property type="entry name" value="ATPase_AAA_core"/>
</dbReference>
<proteinExistence type="evidence at transcript level"/>
<gene>
    <name evidence="9 14" type="primary">lon</name>
    <name evidence="14" type="ORF">PQ455_08725</name>
</gene>
<feature type="domain" description="Lon N-terminal" evidence="13">
    <location>
        <begin position="5"/>
        <end position="201"/>
    </location>
</feature>
<dbReference type="CDD" id="cd19500">
    <property type="entry name" value="RecA-like_Lon"/>
    <property type="match status" value="1"/>
</dbReference>
<dbReference type="HAMAP" id="MF_01973">
    <property type="entry name" value="lon_bact"/>
    <property type="match status" value="1"/>
</dbReference>
<dbReference type="InterPro" id="IPR015947">
    <property type="entry name" value="PUA-like_sf"/>
</dbReference>
<evidence type="ECO:0000256" key="7">
    <source>
        <dbReference type="ARBA" id="ARBA00022840"/>
    </source>
</evidence>
<feature type="domain" description="Lon proteolytic" evidence="12">
    <location>
        <begin position="590"/>
        <end position="771"/>
    </location>
</feature>
<dbReference type="InterPro" id="IPR046336">
    <property type="entry name" value="Lon_prtase_N_sf"/>
</dbReference>
<evidence type="ECO:0000259" key="12">
    <source>
        <dbReference type="PROSITE" id="PS51786"/>
    </source>
</evidence>
<comment type="induction">
    <text evidence="9">By heat shock.</text>
</comment>
<dbReference type="Gene3D" id="1.20.5.5270">
    <property type="match status" value="1"/>
</dbReference>
<feature type="active site" evidence="9 11">
    <location>
        <position position="720"/>
    </location>
</feature>
<comment type="catalytic activity">
    <reaction evidence="9 10 11">
        <text>Hydrolysis of proteins in presence of ATP.</text>
        <dbReference type="EC" id="3.4.21.53"/>
    </reaction>
</comment>
<evidence type="ECO:0000256" key="9">
    <source>
        <dbReference type="HAMAP-Rule" id="MF_01973"/>
    </source>
</evidence>
<comment type="subunit">
    <text evidence="9 10">Homohexamer. Organized in a ring with a central cavity.</text>
</comment>
<dbReference type="InterPro" id="IPR003111">
    <property type="entry name" value="Lon_prtase_N"/>
</dbReference>
<dbReference type="Gene3D" id="3.30.230.10">
    <property type="match status" value="1"/>
</dbReference>
<dbReference type="Pfam" id="PF05362">
    <property type="entry name" value="Lon_C"/>
    <property type="match status" value="1"/>
</dbReference>
<comment type="subcellular location">
    <subcellularLocation>
        <location evidence="1 9 10">Cytoplasm</location>
    </subcellularLocation>
</comment>
<dbReference type="GO" id="GO:0004252">
    <property type="term" value="F:serine-type endopeptidase activity"/>
    <property type="evidence" value="ECO:0007669"/>
    <property type="project" value="UniProtKB-EC"/>
</dbReference>
<dbReference type="SMART" id="SM00382">
    <property type="entry name" value="AAA"/>
    <property type="match status" value="1"/>
</dbReference>
<dbReference type="Gene3D" id="1.10.8.60">
    <property type="match status" value="1"/>
</dbReference>
<dbReference type="InterPro" id="IPR054594">
    <property type="entry name" value="Lon_lid"/>
</dbReference>
<dbReference type="Pfam" id="PF02190">
    <property type="entry name" value="LON_substr_bdg"/>
    <property type="match status" value="1"/>
</dbReference>
<dbReference type="SUPFAM" id="SSF54211">
    <property type="entry name" value="Ribosomal protein S5 domain 2-like"/>
    <property type="match status" value="1"/>
</dbReference>
<organism evidence="14 15">
    <name type="scientific">Sphingomonas naphthae</name>
    <dbReference type="NCBI Taxonomy" id="1813468"/>
    <lineage>
        <taxon>Bacteria</taxon>
        <taxon>Pseudomonadati</taxon>
        <taxon>Pseudomonadota</taxon>
        <taxon>Alphaproteobacteria</taxon>
        <taxon>Sphingomonadales</taxon>
        <taxon>Sphingomonadaceae</taxon>
        <taxon>Sphingomonas</taxon>
    </lineage>
</organism>
<reference evidence="14 15" key="1">
    <citation type="submission" date="2023-02" db="EMBL/GenBank/DDBJ databases">
        <title>Genome sequence of Sphingomonas naphthae.</title>
        <authorList>
            <person name="Kim S."/>
            <person name="Heo J."/>
            <person name="Kwon S.-W."/>
        </authorList>
    </citation>
    <scope>NUCLEOTIDE SEQUENCE [LARGE SCALE GENOMIC DNA]</scope>
    <source>
        <strain evidence="14 15">KACC 18716</strain>
    </source>
</reference>